<evidence type="ECO:0000256" key="1">
    <source>
        <dbReference type="SAM" id="MobiDB-lite"/>
    </source>
</evidence>
<name>A0AAV4MFG9_CAEEX</name>
<sequence length="95" mass="10768">MKDKVLHWILLDIALVFRTALVRKTNAISIKQLWLLVALCDTKGSYLTSGNATSHRTPSPNRSTPEELNSDEILDGIFQDTPMKKPLFENQNSRD</sequence>
<feature type="region of interest" description="Disordered" evidence="1">
    <location>
        <begin position="48"/>
        <end position="71"/>
    </location>
</feature>
<accession>A0AAV4MFG9</accession>
<feature type="transmembrane region" description="Helical" evidence="2">
    <location>
        <begin position="6"/>
        <end position="22"/>
    </location>
</feature>
<keyword evidence="2" id="KW-0472">Membrane</keyword>
<protein>
    <recommendedName>
        <fullName evidence="5">Secreted protein</fullName>
    </recommendedName>
</protein>
<comment type="caution">
    <text evidence="3">The sequence shown here is derived from an EMBL/GenBank/DDBJ whole genome shotgun (WGS) entry which is preliminary data.</text>
</comment>
<evidence type="ECO:0000313" key="3">
    <source>
        <dbReference type="EMBL" id="GIX70196.1"/>
    </source>
</evidence>
<dbReference type="AlphaFoldDB" id="A0AAV4MFG9"/>
<dbReference type="Proteomes" id="UP001054945">
    <property type="component" value="Unassembled WGS sequence"/>
</dbReference>
<proteinExistence type="predicted"/>
<keyword evidence="2" id="KW-1133">Transmembrane helix</keyword>
<keyword evidence="2" id="KW-0812">Transmembrane</keyword>
<evidence type="ECO:0008006" key="5">
    <source>
        <dbReference type="Google" id="ProtNLM"/>
    </source>
</evidence>
<feature type="compositionally biased region" description="Polar residues" evidence="1">
    <location>
        <begin position="48"/>
        <end position="67"/>
    </location>
</feature>
<evidence type="ECO:0000313" key="4">
    <source>
        <dbReference type="Proteomes" id="UP001054945"/>
    </source>
</evidence>
<organism evidence="3 4">
    <name type="scientific">Caerostris extrusa</name>
    <name type="common">Bark spider</name>
    <name type="synonym">Caerostris bankana</name>
    <dbReference type="NCBI Taxonomy" id="172846"/>
    <lineage>
        <taxon>Eukaryota</taxon>
        <taxon>Metazoa</taxon>
        <taxon>Ecdysozoa</taxon>
        <taxon>Arthropoda</taxon>
        <taxon>Chelicerata</taxon>
        <taxon>Arachnida</taxon>
        <taxon>Araneae</taxon>
        <taxon>Araneomorphae</taxon>
        <taxon>Entelegynae</taxon>
        <taxon>Araneoidea</taxon>
        <taxon>Araneidae</taxon>
        <taxon>Caerostris</taxon>
    </lineage>
</organism>
<reference evidence="3 4" key="1">
    <citation type="submission" date="2021-06" db="EMBL/GenBank/DDBJ databases">
        <title>Caerostris extrusa draft genome.</title>
        <authorList>
            <person name="Kono N."/>
            <person name="Arakawa K."/>
        </authorList>
    </citation>
    <scope>NUCLEOTIDE SEQUENCE [LARGE SCALE GENOMIC DNA]</scope>
</reference>
<dbReference type="EMBL" id="BPLR01019657">
    <property type="protein sequence ID" value="GIX70196.1"/>
    <property type="molecule type" value="Genomic_DNA"/>
</dbReference>
<keyword evidence="4" id="KW-1185">Reference proteome</keyword>
<evidence type="ECO:0000256" key="2">
    <source>
        <dbReference type="SAM" id="Phobius"/>
    </source>
</evidence>
<gene>
    <name evidence="3" type="ORF">CEXT_629541</name>
</gene>